<reference evidence="2" key="1">
    <citation type="submission" date="2015-04" db="UniProtKB">
        <authorList>
            <consortium name="EnsemblPlants"/>
        </authorList>
    </citation>
    <scope>IDENTIFICATION</scope>
    <source>
        <strain evidence="2">SL10</strain>
    </source>
</reference>
<feature type="region of interest" description="Disordered" evidence="1">
    <location>
        <begin position="1"/>
        <end position="73"/>
    </location>
</feature>
<keyword evidence="3" id="KW-1185">Reference proteome</keyword>
<sequence>MLPQPDAITSISEKDRIVGSSGPNFFAGGSDWLETRNTSHRGIGQGRWEDGKCGVSNTGYERDPNDNGNSEQIPTMMTMTSRIQMAMVVISGAATVGSGDHGIKLSHSGQIQRETEVV</sequence>
<reference evidence="2" key="2">
    <citation type="submission" date="2018-04" db="EMBL/GenBank/DDBJ databases">
        <title>OnivRS2 (Oryza nivara Reference Sequence Version 2).</title>
        <authorList>
            <person name="Zhang J."/>
            <person name="Kudrna D."/>
            <person name="Lee S."/>
            <person name="Talag J."/>
            <person name="Rajasekar S."/>
            <person name="Welchert J."/>
            <person name="Hsing Y.-I."/>
            <person name="Wing R.A."/>
        </authorList>
    </citation>
    <scope>NUCLEOTIDE SEQUENCE [LARGE SCALE GENOMIC DNA]</scope>
    <source>
        <strain evidence="2">SL10</strain>
    </source>
</reference>
<evidence type="ECO:0000313" key="2">
    <source>
        <dbReference type="EnsemblPlants" id="ONIVA04G21310.1"/>
    </source>
</evidence>
<dbReference type="HOGENOM" id="CLU_2076875_0_0_1"/>
<organism evidence="2">
    <name type="scientific">Oryza nivara</name>
    <name type="common">Indian wild rice</name>
    <name type="synonym">Oryza sativa f. spontanea</name>
    <dbReference type="NCBI Taxonomy" id="4536"/>
    <lineage>
        <taxon>Eukaryota</taxon>
        <taxon>Viridiplantae</taxon>
        <taxon>Streptophyta</taxon>
        <taxon>Embryophyta</taxon>
        <taxon>Tracheophyta</taxon>
        <taxon>Spermatophyta</taxon>
        <taxon>Magnoliopsida</taxon>
        <taxon>Liliopsida</taxon>
        <taxon>Poales</taxon>
        <taxon>Poaceae</taxon>
        <taxon>BOP clade</taxon>
        <taxon>Oryzoideae</taxon>
        <taxon>Oryzeae</taxon>
        <taxon>Oryzinae</taxon>
        <taxon>Oryza</taxon>
    </lineage>
</organism>
<evidence type="ECO:0000313" key="3">
    <source>
        <dbReference type="Proteomes" id="UP000006591"/>
    </source>
</evidence>
<name>A0A0E0H4T1_ORYNI</name>
<dbReference type="Gramene" id="ONIVA04G21310.1">
    <property type="protein sequence ID" value="ONIVA04G21310.1"/>
    <property type="gene ID" value="ONIVA04G21310"/>
</dbReference>
<evidence type="ECO:0000256" key="1">
    <source>
        <dbReference type="SAM" id="MobiDB-lite"/>
    </source>
</evidence>
<dbReference type="AlphaFoldDB" id="A0A0E0H4T1"/>
<protein>
    <submittedName>
        <fullName evidence="2">Uncharacterized protein</fullName>
    </submittedName>
</protein>
<dbReference type="Proteomes" id="UP000006591">
    <property type="component" value="Chromosome 4"/>
</dbReference>
<accession>A0A0E0H4T1</accession>
<proteinExistence type="predicted"/>
<dbReference type="EnsemblPlants" id="ONIVA04G21310.1">
    <property type="protein sequence ID" value="ONIVA04G21310.1"/>
    <property type="gene ID" value="ONIVA04G21310"/>
</dbReference>
<feature type="region of interest" description="Disordered" evidence="1">
    <location>
        <begin position="99"/>
        <end position="118"/>
    </location>
</feature>